<keyword evidence="2" id="KW-1185">Reference proteome</keyword>
<sequence>METQVQLIIESGMACPVSGIWKTIGPLTTTIPVNEKSAMPTYCGVKVLWILLYHC</sequence>
<name>A0ABT8TZB8_9FLAO</name>
<evidence type="ECO:0000313" key="1">
    <source>
        <dbReference type="EMBL" id="MDO3424142.1"/>
    </source>
</evidence>
<proteinExistence type="predicted"/>
<reference evidence="1" key="1">
    <citation type="submission" date="2023-07" db="EMBL/GenBank/DDBJ databases">
        <title>AMR profile of multidrug- resistance Chryseobacterium gambrini related strain.</title>
        <authorList>
            <person name="Kirdat K."/>
            <person name="Bhatt A."/>
            <person name="Kuyare S."/>
            <person name="Yadav A."/>
        </authorList>
    </citation>
    <scope>NUCLEOTIDE SEQUENCE</scope>
    <source>
        <strain evidence="1">APV-1</strain>
    </source>
</reference>
<accession>A0ABT8TZB8</accession>
<dbReference type="RefSeq" id="WP_172957637.1">
    <property type="nucleotide sequence ID" value="NZ_JAULSJ010000005.1"/>
</dbReference>
<dbReference type="Proteomes" id="UP001168128">
    <property type="component" value="Unassembled WGS sequence"/>
</dbReference>
<dbReference type="EMBL" id="JAULSJ010000005">
    <property type="protein sequence ID" value="MDO3424142.1"/>
    <property type="molecule type" value="Genomic_DNA"/>
</dbReference>
<comment type="caution">
    <text evidence="1">The sequence shown here is derived from an EMBL/GenBank/DDBJ whole genome shotgun (WGS) entry which is preliminary data.</text>
</comment>
<organism evidence="1 2">
    <name type="scientific">Chryseobacterium urinae</name>
    <dbReference type="NCBI Taxonomy" id="3058400"/>
    <lineage>
        <taxon>Bacteria</taxon>
        <taxon>Pseudomonadati</taxon>
        <taxon>Bacteroidota</taxon>
        <taxon>Flavobacteriia</taxon>
        <taxon>Flavobacteriales</taxon>
        <taxon>Weeksellaceae</taxon>
        <taxon>Chryseobacterium group</taxon>
        <taxon>Chryseobacterium</taxon>
    </lineage>
</organism>
<gene>
    <name evidence="1" type="ORF">QWT87_04505</name>
</gene>
<evidence type="ECO:0000313" key="2">
    <source>
        <dbReference type="Proteomes" id="UP001168128"/>
    </source>
</evidence>
<protein>
    <submittedName>
        <fullName evidence="1">Uncharacterized protein</fullName>
    </submittedName>
</protein>